<dbReference type="RefSeq" id="WP_341694127.1">
    <property type="nucleotide sequence ID" value="NZ_JBBYHS010000018.1"/>
</dbReference>
<name>A0ABU9ITP6_9FLAO</name>
<dbReference type="EMBL" id="JBBYHS010000018">
    <property type="protein sequence ID" value="MEL1255384.1"/>
    <property type="molecule type" value="Genomic_DNA"/>
</dbReference>
<dbReference type="Proteomes" id="UP001485226">
    <property type="component" value="Unassembled WGS sequence"/>
</dbReference>
<reference evidence="1 2" key="1">
    <citation type="submission" date="2024-04" db="EMBL/GenBank/DDBJ databases">
        <title>Flavobacterium sp. DGU38 16S ribosomal RNA gene Genome sequencing and assembly.</title>
        <authorList>
            <person name="Park S."/>
        </authorList>
    </citation>
    <scope>NUCLEOTIDE SEQUENCE [LARGE SCALE GENOMIC DNA]</scope>
    <source>
        <strain evidence="1 2">DGU38</strain>
    </source>
</reference>
<organism evidence="1 2">
    <name type="scientific">Flavobacterium calami</name>
    <dbReference type="NCBI Taxonomy" id="3139144"/>
    <lineage>
        <taxon>Bacteria</taxon>
        <taxon>Pseudomonadati</taxon>
        <taxon>Bacteroidota</taxon>
        <taxon>Flavobacteriia</taxon>
        <taxon>Flavobacteriales</taxon>
        <taxon>Flavobacteriaceae</taxon>
        <taxon>Flavobacterium</taxon>
    </lineage>
</organism>
<keyword evidence="2" id="KW-1185">Reference proteome</keyword>
<evidence type="ECO:0000313" key="1">
    <source>
        <dbReference type="EMBL" id="MEL1255384.1"/>
    </source>
</evidence>
<evidence type="ECO:0008006" key="3">
    <source>
        <dbReference type="Google" id="ProtNLM"/>
    </source>
</evidence>
<proteinExistence type="predicted"/>
<evidence type="ECO:0000313" key="2">
    <source>
        <dbReference type="Proteomes" id="UP001485226"/>
    </source>
</evidence>
<sequence>MFGNSKRFNVKFELADAVYDSDNPTKEINANTTYDPNLPYILIKINKKILNNSSMKQTKIENAKTVLHEFIHAYLYTIANNPIVGPTDIASLLNKKYPVGKEQHDFMYNNMIPTITKILTESRDFLTYPAGRIEVESLTVYTKKDQSTSEPWNWQHYFESISLEGLSEATSYKTDFQVGSDALNKLELYVKYGRTWLDKKN</sequence>
<gene>
    <name evidence="1" type="ORF">AAEO57_16455</name>
</gene>
<comment type="caution">
    <text evidence="1">The sequence shown here is derived from an EMBL/GenBank/DDBJ whole genome shotgun (WGS) entry which is preliminary data.</text>
</comment>
<protein>
    <recommendedName>
        <fullName evidence="3">SprT-like family protein</fullName>
    </recommendedName>
</protein>
<accession>A0ABU9ITP6</accession>